<proteinExistence type="predicted"/>
<evidence type="ECO:0000313" key="1">
    <source>
        <dbReference type="EMBL" id="KAJ0041108.1"/>
    </source>
</evidence>
<dbReference type="Proteomes" id="UP001163603">
    <property type="component" value="Chromosome 5"/>
</dbReference>
<name>A0ACC0YRK5_9ROSI</name>
<organism evidence="1 2">
    <name type="scientific">Pistacia integerrima</name>
    <dbReference type="NCBI Taxonomy" id="434235"/>
    <lineage>
        <taxon>Eukaryota</taxon>
        <taxon>Viridiplantae</taxon>
        <taxon>Streptophyta</taxon>
        <taxon>Embryophyta</taxon>
        <taxon>Tracheophyta</taxon>
        <taxon>Spermatophyta</taxon>
        <taxon>Magnoliopsida</taxon>
        <taxon>eudicotyledons</taxon>
        <taxon>Gunneridae</taxon>
        <taxon>Pentapetalae</taxon>
        <taxon>rosids</taxon>
        <taxon>malvids</taxon>
        <taxon>Sapindales</taxon>
        <taxon>Anacardiaceae</taxon>
        <taxon>Pistacia</taxon>
    </lineage>
</organism>
<evidence type="ECO:0000313" key="2">
    <source>
        <dbReference type="Proteomes" id="UP001163603"/>
    </source>
</evidence>
<reference evidence="2" key="1">
    <citation type="journal article" date="2023" name="G3 (Bethesda)">
        <title>Genome assembly and association tests identify interacting loci associated with vigor, precocity, and sex in interspecific pistachio rootstocks.</title>
        <authorList>
            <person name="Palmer W."/>
            <person name="Jacygrad E."/>
            <person name="Sagayaradj S."/>
            <person name="Cavanaugh K."/>
            <person name="Han R."/>
            <person name="Bertier L."/>
            <person name="Beede B."/>
            <person name="Kafkas S."/>
            <person name="Golino D."/>
            <person name="Preece J."/>
            <person name="Michelmore R."/>
        </authorList>
    </citation>
    <scope>NUCLEOTIDE SEQUENCE [LARGE SCALE GENOMIC DNA]</scope>
</reference>
<protein>
    <submittedName>
        <fullName evidence="1">Uncharacterized protein</fullName>
    </submittedName>
</protein>
<dbReference type="EMBL" id="CM047740">
    <property type="protein sequence ID" value="KAJ0041108.1"/>
    <property type="molecule type" value="Genomic_DNA"/>
</dbReference>
<keyword evidence="2" id="KW-1185">Reference proteome</keyword>
<accession>A0ACC0YRK5</accession>
<sequence>MPHNQGSMAFVVVRNEIEKKELNGEECDRISFFKFTHFKEGKGWMPLEVEAKYNEMIELKEKSSSDDKPLTADEICDQVLGTRSGYIKGLGYGLKPKKKAGPSLQIKRLADAFKESEDRFRESEEINLKYQEKVDELTLRLERQEKMFEMWLAAGNHPPAP</sequence>
<gene>
    <name evidence="1" type="ORF">Pint_26732</name>
</gene>
<comment type="caution">
    <text evidence="1">The sequence shown here is derived from an EMBL/GenBank/DDBJ whole genome shotgun (WGS) entry which is preliminary data.</text>
</comment>